<reference evidence="4" key="1">
    <citation type="submission" date="2019-04" db="EMBL/GenBank/DDBJ databases">
        <title>Friends and foes A comparative genomics studyof 23 Aspergillus species from section Flavi.</title>
        <authorList>
            <consortium name="DOE Joint Genome Institute"/>
            <person name="Kjaerbolling I."/>
            <person name="Vesth T."/>
            <person name="Frisvad J.C."/>
            <person name="Nybo J.L."/>
            <person name="Theobald S."/>
            <person name="Kildgaard S."/>
            <person name="Isbrandt T."/>
            <person name="Kuo A."/>
            <person name="Sato A."/>
            <person name="Lyhne E.K."/>
            <person name="Kogle M.E."/>
            <person name="Wiebenga A."/>
            <person name="Kun R.S."/>
            <person name="Lubbers R.J."/>
            <person name="Makela M.R."/>
            <person name="Barry K."/>
            <person name="Chovatia M."/>
            <person name="Clum A."/>
            <person name="Daum C."/>
            <person name="Haridas S."/>
            <person name="He G."/>
            <person name="LaButti K."/>
            <person name="Lipzen A."/>
            <person name="Mondo S."/>
            <person name="Riley R."/>
            <person name="Salamov A."/>
            <person name="Simmons B.A."/>
            <person name="Magnuson J.K."/>
            <person name="Henrissat B."/>
            <person name="Mortensen U.H."/>
            <person name="Larsen T.O."/>
            <person name="Devries R.P."/>
            <person name="Grigoriev I.V."/>
            <person name="Machida M."/>
            <person name="Baker S.E."/>
            <person name="Andersen M.R."/>
        </authorList>
    </citation>
    <scope>NUCLEOTIDE SEQUENCE [LARGE SCALE GENOMIC DNA]</scope>
    <source>
        <strain evidence="4">CBS 553.77</strain>
    </source>
</reference>
<sequence length="446" mass="44408">MRASTLATIALAACSAASPLGSVPQARGVAAKSCDCEGDSDDGAPEGPSAPKLPSLPPFQMADSPPVPGPTGVPDLFGFPFGLPSSFDVPTVPGNSPAVPGNGPTAPGNDPTMPGIIPTLPGIIPTLPGNVPTVPGNSPAVPGNDPTVPGNDPTVPGIIPTLPGIIPTLPGNADHPEDPEDPEEPSKGGCDGHGCHGTGHLIQDLGPQANHILTIVGLHTEQLLVQLSPGVADLLVGLGLLGIGQPVGHIIKSAVTIAELIADLGSPVQCLLTVIGQDGGYLLIALDMPLTGLLTGLGLPSIAEPVGTIVGTVGQHLKRNHGLLEDLAPTVKCMLKIIGADSKILLIELSEPVASLFIGLGLAQLAEPVGSVIMSAALVGDLVYDLGSPVKCTLTILGEDGGALLVQLSPAVASLLAGVGLPGVGVPAGHVVKTLDLTAPVQSIRH</sequence>
<dbReference type="AlphaFoldDB" id="A0A5N6ZI41"/>
<feature type="chain" id="PRO_5024825837" evidence="2">
    <location>
        <begin position="17"/>
        <end position="446"/>
    </location>
</feature>
<evidence type="ECO:0000256" key="1">
    <source>
        <dbReference type="SAM" id="MobiDB-lite"/>
    </source>
</evidence>
<evidence type="ECO:0000256" key="2">
    <source>
        <dbReference type="SAM" id="SignalP"/>
    </source>
</evidence>
<dbReference type="Proteomes" id="UP000327118">
    <property type="component" value="Unassembled WGS sequence"/>
</dbReference>
<feature type="region of interest" description="Disordered" evidence="1">
    <location>
        <begin position="166"/>
        <end position="194"/>
    </location>
</feature>
<dbReference type="EMBL" id="ML739037">
    <property type="protein sequence ID" value="KAE8356596.1"/>
    <property type="molecule type" value="Genomic_DNA"/>
</dbReference>
<proteinExistence type="predicted"/>
<gene>
    <name evidence="3" type="ORF">BDV28DRAFT_145107</name>
</gene>
<keyword evidence="2" id="KW-0732">Signal</keyword>
<evidence type="ECO:0000313" key="3">
    <source>
        <dbReference type="EMBL" id="KAE8356596.1"/>
    </source>
</evidence>
<keyword evidence="4" id="KW-1185">Reference proteome</keyword>
<dbReference type="OrthoDB" id="3798541at2759"/>
<name>A0A5N6ZI41_9EURO</name>
<accession>A0A5N6ZI41</accession>
<protein>
    <submittedName>
        <fullName evidence="3">Uncharacterized protein</fullName>
    </submittedName>
</protein>
<evidence type="ECO:0000313" key="4">
    <source>
        <dbReference type="Proteomes" id="UP000327118"/>
    </source>
</evidence>
<feature type="region of interest" description="Disordered" evidence="1">
    <location>
        <begin position="21"/>
        <end position="73"/>
    </location>
</feature>
<feature type="signal peptide" evidence="2">
    <location>
        <begin position="1"/>
        <end position="16"/>
    </location>
</feature>
<organism evidence="3 4">
    <name type="scientific">Aspergillus coremiiformis</name>
    <dbReference type="NCBI Taxonomy" id="138285"/>
    <lineage>
        <taxon>Eukaryota</taxon>
        <taxon>Fungi</taxon>
        <taxon>Dikarya</taxon>
        <taxon>Ascomycota</taxon>
        <taxon>Pezizomycotina</taxon>
        <taxon>Eurotiomycetes</taxon>
        <taxon>Eurotiomycetidae</taxon>
        <taxon>Eurotiales</taxon>
        <taxon>Aspergillaceae</taxon>
        <taxon>Aspergillus</taxon>
        <taxon>Aspergillus subgen. Circumdati</taxon>
    </lineage>
</organism>